<dbReference type="EMBL" id="BK002755">
    <property type="protein sequence ID" value="DAA04260.1"/>
    <property type="molecule type" value="Genomic_DNA"/>
</dbReference>
<evidence type="ECO:0000313" key="2">
    <source>
        <dbReference type="EMBL" id="DAA04260.1"/>
    </source>
</evidence>
<evidence type="ECO:0000256" key="1">
    <source>
        <dbReference type="SAM" id="MobiDB-lite"/>
    </source>
</evidence>
<sequence length="77" mass="8292">MGVQRPQEADEEADEDEDENGYARMGPARADNGSMGSYSRRTMKQEGGCSGCSKYEVCSNSMAMSNRGVNECAQNGV</sequence>
<organism evidence="2">
    <name type="scientific">Drosophila melanogaster</name>
    <name type="common">Fruit fly</name>
    <dbReference type="NCBI Taxonomy" id="7227"/>
    <lineage>
        <taxon>Eukaryota</taxon>
        <taxon>Metazoa</taxon>
        <taxon>Ecdysozoa</taxon>
        <taxon>Arthropoda</taxon>
        <taxon>Hexapoda</taxon>
        <taxon>Insecta</taxon>
        <taxon>Pterygota</taxon>
        <taxon>Neoptera</taxon>
        <taxon>Endopterygota</taxon>
        <taxon>Diptera</taxon>
        <taxon>Brachycera</taxon>
        <taxon>Muscomorpha</taxon>
        <taxon>Ephydroidea</taxon>
        <taxon>Drosophilidae</taxon>
        <taxon>Drosophila</taxon>
        <taxon>Sophophora</taxon>
    </lineage>
</organism>
<gene>
    <name evidence="2" type="ORF">HDC14958</name>
</gene>
<proteinExistence type="predicted"/>
<feature type="region of interest" description="Disordered" evidence="1">
    <location>
        <begin position="1"/>
        <end position="50"/>
    </location>
</feature>
<dbReference type="AlphaFoldDB" id="Q6IJG1"/>
<feature type="compositionally biased region" description="Acidic residues" evidence="1">
    <location>
        <begin position="9"/>
        <end position="20"/>
    </location>
</feature>
<name>Q6IJG1_DROME</name>
<reference evidence="2" key="1">
    <citation type="journal article" date="2003" name="Genome Biol.">
        <title>An integrated gene annotation and transcriptional profiling approach towards the full gene content of the Drosophila genome.</title>
        <authorList>
            <person name="Hild M."/>
            <person name="Beckmann B."/>
            <person name="Haas S.A."/>
            <person name="Koch B."/>
            <person name="Solovyev V."/>
            <person name="Busold C."/>
            <person name="Fellenberg K."/>
            <person name="Boutros M."/>
            <person name="Vingron M."/>
            <person name="Sauer F."/>
            <person name="Hoheisel J.D."/>
            <person name="Paro R."/>
        </authorList>
    </citation>
    <scope>NUCLEOTIDE SEQUENCE</scope>
</reference>
<protein>
    <submittedName>
        <fullName evidence="2">HDC14958</fullName>
    </submittedName>
</protein>
<accession>Q6IJG1</accession>